<reference evidence="2 3" key="1">
    <citation type="journal article" date="2018" name="PLoS Pathog.">
        <title>Evolution of structural diversity of trichothecenes, a family of toxins produced by plant pathogenic and entomopathogenic fungi.</title>
        <authorList>
            <person name="Proctor R.H."/>
            <person name="McCormick S.P."/>
            <person name="Kim H.S."/>
            <person name="Cardoza R.E."/>
            <person name="Stanley A.M."/>
            <person name="Lindo L."/>
            <person name="Kelly A."/>
            <person name="Brown D.W."/>
            <person name="Lee T."/>
            <person name="Vaughan M.M."/>
            <person name="Alexander N.J."/>
            <person name="Busman M."/>
            <person name="Gutierrez S."/>
        </authorList>
    </citation>
    <scope>NUCLEOTIDE SEQUENCE [LARGE SCALE GENOMIC DNA]</scope>
    <source>
        <strain evidence="2 3">NRRL 3299</strain>
    </source>
</reference>
<dbReference type="AlphaFoldDB" id="A0A395RIM2"/>
<sequence>MPALRVPAELPAVASTPSVKYLQQRDQVLRRGFDQGGAKEPLSLAGMVCGCMAIVICVALGPAWYIARKNKKKMVPGRQDEDTGMAMRILQL</sequence>
<feature type="transmembrane region" description="Helical" evidence="1">
    <location>
        <begin position="44"/>
        <end position="67"/>
    </location>
</feature>
<dbReference type="EMBL" id="PXOF01000209">
    <property type="protein sequence ID" value="RGP59722.1"/>
    <property type="molecule type" value="Genomic_DNA"/>
</dbReference>
<gene>
    <name evidence="2" type="ORF">FSPOR_11125</name>
</gene>
<proteinExistence type="predicted"/>
<name>A0A395RIM2_FUSSP</name>
<keyword evidence="3" id="KW-1185">Reference proteome</keyword>
<protein>
    <submittedName>
        <fullName evidence="2">Uncharacterized protein</fullName>
    </submittedName>
</protein>
<keyword evidence="1" id="KW-1133">Transmembrane helix</keyword>
<comment type="caution">
    <text evidence="2">The sequence shown here is derived from an EMBL/GenBank/DDBJ whole genome shotgun (WGS) entry which is preliminary data.</text>
</comment>
<evidence type="ECO:0000256" key="1">
    <source>
        <dbReference type="SAM" id="Phobius"/>
    </source>
</evidence>
<evidence type="ECO:0000313" key="3">
    <source>
        <dbReference type="Proteomes" id="UP000266152"/>
    </source>
</evidence>
<keyword evidence="1" id="KW-0472">Membrane</keyword>
<keyword evidence="1" id="KW-0812">Transmembrane</keyword>
<dbReference type="Proteomes" id="UP000266152">
    <property type="component" value="Unassembled WGS sequence"/>
</dbReference>
<evidence type="ECO:0000313" key="2">
    <source>
        <dbReference type="EMBL" id="RGP59722.1"/>
    </source>
</evidence>
<accession>A0A395RIM2</accession>
<organism evidence="2 3">
    <name type="scientific">Fusarium sporotrichioides</name>
    <dbReference type="NCBI Taxonomy" id="5514"/>
    <lineage>
        <taxon>Eukaryota</taxon>
        <taxon>Fungi</taxon>
        <taxon>Dikarya</taxon>
        <taxon>Ascomycota</taxon>
        <taxon>Pezizomycotina</taxon>
        <taxon>Sordariomycetes</taxon>
        <taxon>Hypocreomycetidae</taxon>
        <taxon>Hypocreales</taxon>
        <taxon>Nectriaceae</taxon>
        <taxon>Fusarium</taxon>
    </lineage>
</organism>